<sequence>MPPPRRRTASRRRWGPCSNPGAQRHAVQQYQPSGVLVQARSLHAPARPSGARILHQMHSCRPKGQVIAPRSRERKVAQCRRPPGRTTPDRASIAFPGFPPHPPPPLRPAARPRPRTSPAAAPTPGRLHPARADPRAGHGCTRPHRRAPVLEARRPWPDRTRPATRARPLRPEHAAGCAGNRMPAAMACAVTPPGRAYGHRRLPRGHHSRSCGPARSGNCPAWARGRPRRSSSTARTPSATSPNSPRNASSAPAQREALAADRQRRQAALRQHADGHSVALRALPDHDALFGVDFNPPTMKAK</sequence>
<feature type="region of interest" description="Disordered" evidence="1">
    <location>
        <begin position="1"/>
        <end position="27"/>
    </location>
</feature>
<evidence type="ECO:0000313" key="3">
    <source>
        <dbReference type="Proteomes" id="UP000181942"/>
    </source>
</evidence>
<feature type="region of interest" description="Disordered" evidence="1">
    <location>
        <begin position="199"/>
        <end position="274"/>
    </location>
</feature>
<feature type="compositionally biased region" description="Basic and acidic residues" evidence="1">
    <location>
        <begin position="151"/>
        <end position="161"/>
    </location>
</feature>
<feature type="compositionally biased region" description="Basic residues" evidence="1">
    <location>
        <begin position="1"/>
        <end position="14"/>
    </location>
</feature>
<feature type="compositionally biased region" description="Low complexity" evidence="1">
    <location>
        <begin position="230"/>
        <end position="257"/>
    </location>
</feature>
<accession>A0A1I2UCP0</accession>
<feature type="compositionally biased region" description="Pro residues" evidence="1">
    <location>
        <begin position="97"/>
        <end position="107"/>
    </location>
</feature>
<evidence type="ECO:0000256" key="1">
    <source>
        <dbReference type="SAM" id="MobiDB-lite"/>
    </source>
</evidence>
<dbReference type="Proteomes" id="UP000181942">
    <property type="component" value="Unassembled WGS sequence"/>
</dbReference>
<organism evidence="2 3">
    <name type="scientific">Streptomyces mirabilis</name>
    <dbReference type="NCBI Taxonomy" id="68239"/>
    <lineage>
        <taxon>Bacteria</taxon>
        <taxon>Bacillati</taxon>
        <taxon>Actinomycetota</taxon>
        <taxon>Actinomycetes</taxon>
        <taxon>Kitasatosporales</taxon>
        <taxon>Streptomycetaceae</taxon>
        <taxon>Streptomyces</taxon>
    </lineage>
</organism>
<name>A0A1I2UCP0_9ACTN</name>
<evidence type="ECO:0000313" key="2">
    <source>
        <dbReference type="EMBL" id="SFG74840.1"/>
    </source>
</evidence>
<feature type="compositionally biased region" description="Basic residues" evidence="1">
    <location>
        <begin position="199"/>
        <end position="209"/>
    </location>
</feature>
<reference evidence="2 3" key="1">
    <citation type="submission" date="2016-10" db="EMBL/GenBank/DDBJ databases">
        <authorList>
            <person name="de Groot N.N."/>
        </authorList>
    </citation>
    <scope>NUCLEOTIDE SEQUENCE [LARGE SCALE GENOMIC DNA]</scope>
    <source>
        <strain evidence="2 3">OK461</strain>
    </source>
</reference>
<feature type="compositionally biased region" description="Low complexity" evidence="1">
    <location>
        <begin position="116"/>
        <end position="126"/>
    </location>
</feature>
<proteinExistence type="predicted"/>
<gene>
    <name evidence="2" type="ORF">SAMN02787118_127102</name>
</gene>
<dbReference type="AlphaFoldDB" id="A0A1I2UCP0"/>
<protein>
    <submittedName>
        <fullName evidence="2">Uncharacterized protein</fullName>
    </submittedName>
</protein>
<dbReference type="EMBL" id="FONR01000027">
    <property type="protein sequence ID" value="SFG74840.1"/>
    <property type="molecule type" value="Genomic_DNA"/>
</dbReference>
<feature type="region of interest" description="Disordered" evidence="1">
    <location>
        <begin position="46"/>
        <end position="177"/>
    </location>
</feature>